<dbReference type="InterPro" id="IPR016193">
    <property type="entry name" value="Cytidine_deaminase-like"/>
</dbReference>
<evidence type="ECO:0000256" key="11">
    <source>
        <dbReference type="PIRSR" id="PIRSR006769-1"/>
    </source>
</evidence>
<dbReference type="InterPro" id="IPR050765">
    <property type="entry name" value="Riboflavin_Biosynth_HTPR"/>
</dbReference>
<comment type="pathway">
    <text evidence="3 10">Cofactor biosynthesis; riboflavin biosynthesis; 5-amino-6-(D-ribitylamino)uracil from GTP: step 3/4.</text>
</comment>
<dbReference type="CDD" id="cd01284">
    <property type="entry name" value="Riboflavin_deaminase-reductase"/>
    <property type="match status" value="1"/>
</dbReference>
<organism evidence="15 16">
    <name type="scientific">Brumicola blandensis</name>
    <dbReference type="NCBI Taxonomy" id="3075611"/>
    <lineage>
        <taxon>Bacteria</taxon>
        <taxon>Pseudomonadati</taxon>
        <taxon>Pseudomonadota</taxon>
        <taxon>Gammaproteobacteria</taxon>
        <taxon>Alteromonadales</taxon>
        <taxon>Alteromonadaceae</taxon>
        <taxon>Brumicola</taxon>
    </lineage>
</organism>
<comment type="catalytic activity">
    <reaction evidence="10">
        <text>5-amino-6-(5-phospho-D-ribitylamino)uracil + NADP(+) = 5-amino-6-(5-phospho-D-ribosylamino)uracil + NADPH + H(+)</text>
        <dbReference type="Rhea" id="RHEA:17845"/>
        <dbReference type="ChEBI" id="CHEBI:15378"/>
        <dbReference type="ChEBI" id="CHEBI:57783"/>
        <dbReference type="ChEBI" id="CHEBI:58349"/>
        <dbReference type="ChEBI" id="CHEBI:58421"/>
        <dbReference type="ChEBI" id="CHEBI:58453"/>
        <dbReference type="EC" id="1.1.1.193"/>
    </reaction>
</comment>
<dbReference type="EC" id="1.1.1.193" evidence="10"/>
<dbReference type="Pfam" id="PF00383">
    <property type="entry name" value="dCMP_cyt_deam_1"/>
    <property type="match status" value="1"/>
</dbReference>
<dbReference type="GO" id="GO:0008835">
    <property type="term" value="F:diaminohydroxyphosphoribosylaminopyrimidine deaminase activity"/>
    <property type="evidence" value="ECO:0007669"/>
    <property type="project" value="UniProtKB-EC"/>
</dbReference>
<dbReference type="InterPro" id="IPR011549">
    <property type="entry name" value="RibD_C"/>
</dbReference>
<evidence type="ECO:0000256" key="1">
    <source>
        <dbReference type="ARBA" id="ARBA00002151"/>
    </source>
</evidence>
<keyword evidence="6 10" id="KW-0686">Riboflavin biosynthesis</keyword>
<dbReference type="AlphaFoldDB" id="A0AAW8R9P5"/>
<dbReference type="GO" id="GO:0008703">
    <property type="term" value="F:5-amino-6-(5-phosphoribosylamino)uracil reductase activity"/>
    <property type="evidence" value="ECO:0007669"/>
    <property type="project" value="UniProtKB-EC"/>
</dbReference>
<dbReference type="GO" id="GO:0009231">
    <property type="term" value="P:riboflavin biosynthetic process"/>
    <property type="evidence" value="ECO:0007669"/>
    <property type="project" value="UniProtKB-KW"/>
</dbReference>
<feature type="binding site" evidence="12">
    <location>
        <position position="207"/>
    </location>
    <ligand>
        <name>substrate</name>
    </ligand>
</feature>
<dbReference type="PROSITE" id="PS51747">
    <property type="entry name" value="CYT_DCMP_DEAMINASES_2"/>
    <property type="match status" value="1"/>
</dbReference>
<dbReference type="SUPFAM" id="SSF53597">
    <property type="entry name" value="Dihydrofolate reductase-like"/>
    <property type="match status" value="1"/>
</dbReference>
<evidence type="ECO:0000256" key="10">
    <source>
        <dbReference type="PIRNR" id="PIRNR006769"/>
    </source>
</evidence>
<dbReference type="PANTHER" id="PTHR38011:SF7">
    <property type="entry name" value="2,5-DIAMINO-6-RIBOSYLAMINO-4(3H)-PYRIMIDINONE 5'-PHOSPHATE REDUCTASE"/>
    <property type="match status" value="1"/>
</dbReference>
<comment type="cofactor">
    <cofactor evidence="10 13">
        <name>Zn(2+)</name>
        <dbReference type="ChEBI" id="CHEBI:29105"/>
    </cofactor>
    <text evidence="10 13">Binds 1 zinc ion.</text>
</comment>
<feature type="binding site" evidence="13">
    <location>
        <position position="98"/>
    </location>
    <ligand>
        <name>Zn(2+)</name>
        <dbReference type="ChEBI" id="CHEBI:29105"/>
        <note>catalytic</note>
    </ligand>
</feature>
<evidence type="ECO:0000256" key="6">
    <source>
        <dbReference type="ARBA" id="ARBA00022619"/>
    </source>
</evidence>
<protein>
    <recommendedName>
        <fullName evidence="10">Riboflavin biosynthesis protein RibD</fullName>
    </recommendedName>
    <domain>
        <recommendedName>
            <fullName evidence="10">Diaminohydroxyphosphoribosylaminopyrimidine deaminase</fullName>
            <shortName evidence="10">DRAP deaminase</shortName>
            <ecNumber evidence="10">3.5.4.26</ecNumber>
        </recommendedName>
        <alternativeName>
            <fullName evidence="10">Riboflavin-specific deaminase</fullName>
        </alternativeName>
    </domain>
    <domain>
        <recommendedName>
            <fullName evidence="10">5-amino-6-(5-phosphoribosylamino)uracil reductase</fullName>
            <ecNumber evidence="10">1.1.1.193</ecNumber>
        </recommendedName>
        <alternativeName>
            <fullName evidence="10">HTP reductase</fullName>
        </alternativeName>
    </domain>
</protein>
<dbReference type="InterPro" id="IPR002125">
    <property type="entry name" value="CMP_dCMP_dom"/>
</dbReference>
<comment type="similarity">
    <text evidence="4 10">In the N-terminal section; belongs to the cytidine and deoxycytidylate deaminase family.</text>
</comment>
<feature type="binding site" evidence="13">
    <location>
        <position position="56"/>
    </location>
    <ligand>
        <name>Zn(2+)</name>
        <dbReference type="ChEBI" id="CHEBI:29105"/>
        <note>catalytic</note>
    </ligand>
</feature>
<dbReference type="Gene3D" id="3.40.430.10">
    <property type="entry name" value="Dihydrofolate Reductase, subunit A"/>
    <property type="match status" value="1"/>
</dbReference>
<dbReference type="EMBL" id="JAVRIE010000007">
    <property type="protein sequence ID" value="MDT0583918.1"/>
    <property type="molecule type" value="Genomic_DNA"/>
</dbReference>
<feature type="active site" description="Proton donor" evidence="11">
    <location>
        <position position="58"/>
    </location>
</feature>
<evidence type="ECO:0000256" key="3">
    <source>
        <dbReference type="ARBA" id="ARBA00004910"/>
    </source>
</evidence>
<keyword evidence="16" id="KW-1185">Reference proteome</keyword>
<comment type="function">
    <text evidence="1 10">Converts 2,5-diamino-6-(ribosylamino)-4(3h)-pyrimidinone 5'-phosphate into 5-amino-6-(ribosylamino)-2,4(1h,3h)-pyrimidinedione 5'-phosphate.</text>
</comment>
<comment type="similarity">
    <text evidence="5 10">In the C-terminal section; belongs to the HTP reductase family.</text>
</comment>
<evidence type="ECO:0000313" key="16">
    <source>
        <dbReference type="Proteomes" id="UP001249020"/>
    </source>
</evidence>
<proteinExistence type="inferred from homology"/>
<keyword evidence="10 13" id="KW-0479">Metal-binding</keyword>
<evidence type="ECO:0000313" key="15">
    <source>
        <dbReference type="EMBL" id="MDT0583918.1"/>
    </source>
</evidence>
<keyword evidence="9" id="KW-0511">Multifunctional enzyme</keyword>
<dbReference type="InterPro" id="IPR004794">
    <property type="entry name" value="Eubact_RibD"/>
</dbReference>
<feature type="binding site" evidence="12">
    <location>
        <position position="193"/>
    </location>
    <ligand>
        <name>NADP(+)</name>
        <dbReference type="ChEBI" id="CHEBI:58349"/>
    </ligand>
</feature>
<feature type="binding site" evidence="13">
    <location>
        <position position="107"/>
    </location>
    <ligand>
        <name>Zn(2+)</name>
        <dbReference type="ChEBI" id="CHEBI:29105"/>
        <note>catalytic</note>
    </ligand>
</feature>
<comment type="pathway">
    <text evidence="2 10">Cofactor biosynthesis; riboflavin biosynthesis; 5-amino-6-(D-ribitylamino)uracil from GTP: step 2/4.</text>
</comment>
<accession>A0AAW8R9P5</accession>
<feature type="binding site" evidence="12">
    <location>
        <position position="230"/>
    </location>
    <ligand>
        <name>substrate</name>
    </ligand>
</feature>
<evidence type="ECO:0000256" key="2">
    <source>
        <dbReference type="ARBA" id="ARBA00004882"/>
    </source>
</evidence>
<evidence type="ECO:0000259" key="14">
    <source>
        <dbReference type="PROSITE" id="PS51747"/>
    </source>
</evidence>
<reference evidence="15 16" key="1">
    <citation type="submission" date="2023-09" db="EMBL/GenBank/DDBJ databases">
        <authorList>
            <person name="Rey-Velasco X."/>
        </authorList>
    </citation>
    <scope>NUCLEOTIDE SEQUENCE [LARGE SCALE GENOMIC DNA]</scope>
    <source>
        <strain evidence="15 16">W409</strain>
    </source>
</reference>
<keyword evidence="10 13" id="KW-0862">Zinc</keyword>
<evidence type="ECO:0000256" key="12">
    <source>
        <dbReference type="PIRSR" id="PIRSR006769-2"/>
    </source>
</evidence>
<dbReference type="Proteomes" id="UP001249020">
    <property type="component" value="Unassembled WGS sequence"/>
</dbReference>
<dbReference type="NCBIfam" id="TIGR00326">
    <property type="entry name" value="eubact_ribD"/>
    <property type="match status" value="1"/>
</dbReference>
<name>A0AAW8R9P5_9ALTE</name>
<dbReference type="Gene3D" id="3.40.140.10">
    <property type="entry name" value="Cytidine Deaminase, domain 2"/>
    <property type="match status" value="1"/>
</dbReference>
<evidence type="ECO:0000256" key="5">
    <source>
        <dbReference type="ARBA" id="ARBA00007417"/>
    </source>
</evidence>
<dbReference type="PANTHER" id="PTHR38011">
    <property type="entry name" value="DIHYDROFOLATE REDUCTASE FAMILY PROTEIN (AFU_ORTHOLOGUE AFUA_8G06820)"/>
    <property type="match status" value="1"/>
</dbReference>
<feature type="binding site" evidence="12">
    <location>
        <position position="321"/>
    </location>
    <ligand>
        <name>substrate</name>
    </ligand>
</feature>
<dbReference type="PIRSF" id="PIRSF006769">
    <property type="entry name" value="RibD"/>
    <property type="match status" value="1"/>
</dbReference>
<feature type="binding site" evidence="12">
    <location>
        <position position="227"/>
    </location>
    <ligand>
        <name>substrate</name>
    </ligand>
</feature>
<evidence type="ECO:0000256" key="4">
    <source>
        <dbReference type="ARBA" id="ARBA00005259"/>
    </source>
</evidence>
<keyword evidence="10 15" id="KW-0378">Hydrolase</keyword>
<dbReference type="Pfam" id="PF01872">
    <property type="entry name" value="RibD_C"/>
    <property type="match status" value="1"/>
</dbReference>
<feature type="binding site" evidence="12">
    <location>
        <position position="177"/>
    </location>
    <ligand>
        <name>NADP(+)</name>
        <dbReference type="ChEBI" id="CHEBI:58349"/>
    </ligand>
</feature>
<evidence type="ECO:0000256" key="7">
    <source>
        <dbReference type="ARBA" id="ARBA00022857"/>
    </source>
</evidence>
<evidence type="ECO:0000256" key="8">
    <source>
        <dbReference type="ARBA" id="ARBA00023002"/>
    </source>
</evidence>
<dbReference type="SUPFAM" id="SSF53927">
    <property type="entry name" value="Cytidine deaminase-like"/>
    <property type="match status" value="1"/>
</dbReference>
<gene>
    <name evidence="15" type="primary">ribD</name>
    <name evidence="15" type="ORF">RM544_15305</name>
</gene>
<dbReference type="GO" id="GO:0050661">
    <property type="term" value="F:NADP binding"/>
    <property type="evidence" value="ECO:0007669"/>
    <property type="project" value="InterPro"/>
</dbReference>
<dbReference type="InterPro" id="IPR024072">
    <property type="entry name" value="DHFR-like_dom_sf"/>
</dbReference>
<keyword evidence="8 10" id="KW-0560">Oxidoreductase</keyword>
<evidence type="ECO:0000256" key="13">
    <source>
        <dbReference type="PIRSR" id="PIRSR006769-3"/>
    </source>
</evidence>
<feature type="binding site" evidence="12">
    <location>
        <position position="223"/>
    </location>
    <ligand>
        <name>NADP(+)</name>
        <dbReference type="ChEBI" id="CHEBI:58349"/>
    </ligand>
</feature>
<dbReference type="NCBIfam" id="TIGR00227">
    <property type="entry name" value="ribD_Cterm"/>
    <property type="match status" value="1"/>
</dbReference>
<feature type="binding site" evidence="12">
    <location>
        <begin position="323"/>
        <end position="329"/>
    </location>
    <ligand>
        <name>NADP(+)</name>
        <dbReference type="ChEBI" id="CHEBI:58349"/>
    </ligand>
</feature>
<comment type="catalytic activity">
    <reaction evidence="10">
        <text>2,5-diamino-6-hydroxy-4-(5-phosphoribosylamino)-pyrimidine + H2O + H(+) = 5-amino-6-(5-phospho-D-ribosylamino)uracil + NH4(+)</text>
        <dbReference type="Rhea" id="RHEA:21868"/>
        <dbReference type="ChEBI" id="CHEBI:15377"/>
        <dbReference type="ChEBI" id="CHEBI:15378"/>
        <dbReference type="ChEBI" id="CHEBI:28938"/>
        <dbReference type="ChEBI" id="CHEBI:58453"/>
        <dbReference type="ChEBI" id="CHEBI:58614"/>
        <dbReference type="EC" id="3.5.4.26"/>
    </reaction>
</comment>
<feature type="binding site" evidence="12">
    <location>
        <position position="219"/>
    </location>
    <ligand>
        <name>NADP(+)</name>
        <dbReference type="ChEBI" id="CHEBI:58349"/>
    </ligand>
</feature>
<evidence type="ECO:0000256" key="9">
    <source>
        <dbReference type="ARBA" id="ARBA00023268"/>
    </source>
</evidence>
<dbReference type="GO" id="GO:0046872">
    <property type="term" value="F:metal ion binding"/>
    <property type="evidence" value="ECO:0007669"/>
    <property type="project" value="UniProtKB-KW"/>
</dbReference>
<dbReference type="InterPro" id="IPR002734">
    <property type="entry name" value="RibDG_C"/>
</dbReference>
<dbReference type="RefSeq" id="WP_311362692.1">
    <property type="nucleotide sequence ID" value="NZ_JAVRIE010000007.1"/>
</dbReference>
<keyword evidence="7 10" id="KW-0521">NADP</keyword>
<feature type="domain" description="CMP/dCMP-type deaminase" evidence="14">
    <location>
        <begin position="6"/>
        <end position="146"/>
    </location>
</feature>
<sequence length="390" mass="42645">MPQFSASDAKWMALAIQLARKGRFSTTPNPMVGCVIVSADGVLLGKGYHQKAGQGHAEVNALIDAGFTPHRGAASSAQQSSEPPPTDGSTVYVTLEPCSHTGRTPPCANALIEAKVGRVVIASIDTNPLVKNRGVAMLREAGIIVETGLMDTLATDMNVAFNYRMQHHLPWVCVKLACSLDGRTALENGKSKWITSSESRLDVQQERASACAILSGADTIIADDPQLNVREAELQETTKTRFSKRQKQPLRVIIDGKNRLNSRYNLFNDGQEVLVFNTEHNPQLKEANCQQIQLNKKGDFVDLKEVMNNLAALQINRIWTEAGPSLCGALFEQGLVNEFVLYQAPMLLGNKAKGTINIHSLTELDDAIALESLEITQLGNDLKRRFRVKS</sequence>
<feature type="binding site" evidence="12">
    <location>
        <position position="191"/>
    </location>
    <ligand>
        <name>substrate</name>
    </ligand>
</feature>
<comment type="caution">
    <text evidence="15">The sequence shown here is derived from an EMBL/GenBank/DDBJ whole genome shotgun (WGS) entry which is preliminary data.</text>
</comment>
<dbReference type="EC" id="3.5.4.26" evidence="10"/>